<organism evidence="8 9">
    <name type="scientific">Vitrella brassicaformis (strain CCMP3155)</name>
    <dbReference type="NCBI Taxonomy" id="1169540"/>
    <lineage>
        <taxon>Eukaryota</taxon>
        <taxon>Sar</taxon>
        <taxon>Alveolata</taxon>
        <taxon>Colpodellida</taxon>
        <taxon>Vitrellaceae</taxon>
        <taxon>Vitrella</taxon>
    </lineage>
</organism>
<evidence type="ECO:0000256" key="4">
    <source>
        <dbReference type="ARBA" id="ARBA00022833"/>
    </source>
</evidence>
<dbReference type="InterPro" id="IPR036398">
    <property type="entry name" value="CA_dom_sf"/>
</dbReference>
<keyword evidence="9" id="KW-1185">Reference proteome</keyword>
<dbReference type="VEuPathDB" id="CryptoDB:Vbra_9783"/>
<evidence type="ECO:0000256" key="2">
    <source>
        <dbReference type="ARBA" id="ARBA00012925"/>
    </source>
</evidence>
<dbReference type="SUPFAM" id="SSF51069">
    <property type="entry name" value="Carbonic anhydrase"/>
    <property type="match status" value="1"/>
</dbReference>
<evidence type="ECO:0000256" key="3">
    <source>
        <dbReference type="ARBA" id="ARBA00022723"/>
    </source>
</evidence>
<gene>
    <name evidence="8" type="ORF">Vbra_9783</name>
</gene>
<comment type="catalytic activity">
    <reaction evidence="6">
        <text>hydrogencarbonate + H(+) = CO2 + H2O</text>
        <dbReference type="Rhea" id="RHEA:10748"/>
        <dbReference type="ChEBI" id="CHEBI:15377"/>
        <dbReference type="ChEBI" id="CHEBI:15378"/>
        <dbReference type="ChEBI" id="CHEBI:16526"/>
        <dbReference type="ChEBI" id="CHEBI:17544"/>
        <dbReference type="EC" id="4.2.1.1"/>
    </reaction>
</comment>
<dbReference type="PANTHER" id="PTHR18952:SF265">
    <property type="entry name" value="CARBONIC ANHYDRASE"/>
    <property type="match status" value="1"/>
</dbReference>
<evidence type="ECO:0000259" key="7">
    <source>
        <dbReference type="PROSITE" id="PS51144"/>
    </source>
</evidence>
<keyword evidence="5" id="KW-0456">Lyase</keyword>
<name>A0A0G4GA35_VITBC</name>
<keyword evidence="3" id="KW-0479">Metal-binding</keyword>
<dbReference type="PANTHER" id="PTHR18952">
    <property type="entry name" value="CARBONIC ANHYDRASE"/>
    <property type="match status" value="1"/>
</dbReference>
<dbReference type="GO" id="GO:0008270">
    <property type="term" value="F:zinc ion binding"/>
    <property type="evidence" value="ECO:0007669"/>
    <property type="project" value="InterPro"/>
</dbReference>
<dbReference type="InterPro" id="IPR041891">
    <property type="entry name" value="Alpha_CA_prokaryot-like"/>
</dbReference>
<dbReference type="Pfam" id="PF00194">
    <property type="entry name" value="Carb_anhydrase"/>
    <property type="match status" value="1"/>
</dbReference>
<comment type="similarity">
    <text evidence="1">Belongs to the alpha-carbonic anhydrase family.</text>
</comment>
<dbReference type="Gene3D" id="3.10.200.10">
    <property type="entry name" value="Alpha carbonic anhydrase"/>
    <property type="match status" value="1"/>
</dbReference>
<dbReference type="Proteomes" id="UP000041254">
    <property type="component" value="Unassembled WGS sequence"/>
</dbReference>
<evidence type="ECO:0000256" key="1">
    <source>
        <dbReference type="ARBA" id="ARBA00010718"/>
    </source>
</evidence>
<dbReference type="OrthoDB" id="5986706at2759"/>
<proteinExistence type="inferred from homology"/>
<sequence length="414" mass="46360">MRRKGTVTLCLFPLMALMLIDFFITPALSFSLPARTLSRLRDANRRRTLLQRTRRSLRPPDADADDGRPLMSDVDFEALENAAGSDVRRDGAMTRGERFRMTGLRGAGLGLLLANAMSGREEAVAGDWGYATQGNDWPGICNPARITLRQSPIMLNETIAINGPKQMNLKINYKKFGVPLLCNNNGHTIQVRPESQKFVDAGLGLGGVMVNGRDYVVRQFHFHAPAEHTYVWKQDAVPERRGLELHIVHQSAMGDLTVLGATFEPYPNGADPKKFPDAPGTFLKTLLGLKNFPSNTGMEVKLQPKEARRIALDKVIPKNAPAFHYLGSLTTPPCSEVVTWYVLRDPLFVPPWQIKTWIDFFTQDGSLGNWREEQNTELYIPPRGLLKTSTRNNQQLYRVQVEPLVTDKGLLKLA</sequence>
<dbReference type="AlphaFoldDB" id="A0A0G4GA35"/>
<protein>
    <recommendedName>
        <fullName evidence="2">carbonic anhydrase</fullName>
        <ecNumber evidence="2">4.2.1.1</ecNumber>
    </recommendedName>
</protein>
<dbReference type="EMBL" id="CDMY01000603">
    <property type="protein sequence ID" value="CEM25722.1"/>
    <property type="molecule type" value="Genomic_DNA"/>
</dbReference>
<dbReference type="GO" id="GO:0004089">
    <property type="term" value="F:carbonate dehydratase activity"/>
    <property type="evidence" value="ECO:0007669"/>
    <property type="project" value="UniProtKB-EC"/>
</dbReference>
<dbReference type="CDD" id="cd03124">
    <property type="entry name" value="alpha_CA_prokaryotic_like"/>
    <property type="match status" value="1"/>
</dbReference>
<dbReference type="EC" id="4.2.1.1" evidence="2"/>
<dbReference type="STRING" id="1169540.A0A0G4GA35"/>
<feature type="domain" description="Alpha-carbonic anhydrase" evidence="7">
    <location>
        <begin position="126"/>
        <end position="400"/>
    </location>
</feature>
<dbReference type="SMART" id="SM01057">
    <property type="entry name" value="Carb_anhydrase"/>
    <property type="match status" value="1"/>
</dbReference>
<dbReference type="PROSITE" id="PS51144">
    <property type="entry name" value="ALPHA_CA_2"/>
    <property type="match status" value="1"/>
</dbReference>
<accession>A0A0G4GA35</accession>
<evidence type="ECO:0000313" key="8">
    <source>
        <dbReference type="EMBL" id="CEM25722.1"/>
    </source>
</evidence>
<dbReference type="InterPro" id="IPR023561">
    <property type="entry name" value="Carbonic_anhydrase_a-class"/>
</dbReference>
<reference evidence="8 9" key="1">
    <citation type="submission" date="2014-11" db="EMBL/GenBank/DDBJ databases">
        <authorList>
            <person name="Zhu J."/>
            <person name="Qi W."/>
            <person name="Song R."/>
        </authorList>
    </citation>
    <scope>NUCLEOTIDE SEQUENCE [LARGE SCALE GENOMIC DNA]</scope>
</reference>
<dbReference type="PhylomeDB" id="A0A0G4GA35"/>
<evidence type="ECO:0000256" key="5">
    <source>
        <dbReference type="ARBA" id="ARBA00023239"/>
    </source>
</evidence>
<keyword evidence="4" id="KW-0862">Zinc</keyword>
<dbReference type="InParanoid" id="A0A0G4GA35"/>
<dbReference type="InterPro" id="IPR001148">
    <property type="entry name" value="CA_dom"/>
</dbReference>
<evidence type="ECO:0000313" key="9">
    <source>
        <dbReference type="Proteomes" id="UP000041254"/>
    </source>
</evidence>
<evidence type="ECO:0000256" key="6">
    <source>
        <dbReference type="ARBA" id="ARBA00048348"/>
    </source>
</evidence>